<dbReference type="Gene3D" id="3.10.105.10">
    <property type="entry name" value="Dipeptide-binding Protein, Domain 3"/>
    <property type="match status" value="1"/>
</dbReference>
<dbReference type="GO" id="GO:1904680">
    <property type="term" value="F:peptide transmembrane transporter activity"/>
    <property type="evidence" value="ECO:0007669"/>
    <property type="project" value="TreeGrafter"/>
</dbReference>
<dbReference type="InterPro" id="IPR000914">
    <property type="entry name" value="SBP_5_dom"/>
</dbReference>
<dbReference type="EMBL" id="BARS01028815">
    <property type="protein sequence ID" value="GAF99600.1"/>
    <property type="molecule type" value="Genomic_DNA"/>
</dbReference>
<feature type="non-terminal residue" evidence="3">
    <location>
        <position position="264"/>
    </location>
</feature>
<dbReference type="SUPFAM" id="SSF53850">
    <property type="entry name" value="Periplasmic binding protein-like II"/>
    <property type="match status" value="1"/>
</dbReference>
<dbReference type="Gene3D" id="3.40.190.10">
    <property type="entry name" value="Periplasmic binding protein-like II"/>
    <property type="match status" value="1"/>
</dbReference>
<dbReference type="PANTHER" id="PTHR30290">
    <property type="entry name" value="PERIPLASMIC BINDING COMPONENT OF ABC TRANSPORTER"/>
    <property type="match status" value="1"/>
</dbReference>
<proteinExistence type="predicted"/>
<feature type="non-terminal residue" evidence="3">
    <location>
        <position position="1"/>
    </location>
</feature>
<dbReference type="AlphaFoldDB" id="X0VGD8"/>
<organism evidence="3">
    <name type="scientific">marine sediment metagenome</name>
    <dbReference type="NCBI Taxonomy" id="412755"/>
    <lineage>
        <taxon>unclassified sequences</taxon>
        <taxon>metagenomes</taxon>
        <taxon>ecological metagenomes</taxon>
    </lineage>
</organism>
<evidence type="ECO:0000256" key="1">
    <source>
        <dbReference type="ARBA" id="ARBA00022729"/>
    </source>
</evidence>
<sequence>KRFEKYTARTDPTNGYAGKKTAYVDEILFIPVPEQAQRYNLLVGGEVDFSEQVLVDNYPALKANPDIDTAISKAWWIIGVFNKKQGPFTSLKLRQAVQAALDMEPILMNVTGNADFYRADLNLIYKGTVWESDAGIEYYNQKNTEKAKKLMKEAGYKGEVIRWMASKEKPYKYGSAVIAAQQLRDVGFNIDLQVMDWATLVQRRSKPPLYEMFTTGMSMEADPTLMIHATCSWHGWTCYKEMDDWMMDLATEVDHAKRYETFEK</sequence>
<protein>
    <recommendedName>
        <fullName evidence="2">Solute-binding protein family 5 domain-containing protein</fullName>
    </recommendedName>
</protein>
<reference evidence="3" key="1">
    <citation type="journal article" date="2014" name="Front. Microbiol.">
        <title>High frequency of phylogenetically diverse reductive dehalogenase-homologous genes in deep subseafloor sedimentary metagenomes.</title>
        <authorList>
            <person name="Kawai M."/>
            <person name="Futagami T."/>
            <person name="Toyoda A."/>
            <person name="Takaki Y."/>
            <person name="Nishi S."/>
            <person name="Hori S."/>
            <person name="Arai W."/>
            <person name="Tsubouchi T."/>
            <person name="Morono Y."/>
            <person name="Uchiyama I."/>
            <person name="Ito T."/>
            <person name="Fujiyama A."/>
            <person name="Inagaki F."/>
            <person name="Takami H."/>
        </authorList>
    </citation>
    <scope>NUCLEOTIDE SEQUENCE</scope>
    <source>
        <strain evidence="3">Expedition CK06-06</strain>
    </source>
</reference>
<evidence type="ECO:0000259" key="2">
    <source>
        <dbReference type="Pfam" id="PF00496"/>
    </source>
</evidence>
<dbReference type="GO" id="GO:0015833">
    <property type="term" value="P:peptide transport"/>
    <property type="evidence" value="ECO:0007669"/>
    <property type="project" value="TreeGrafter"/>
</dbReference>
<dbReference type="Pfam" id="PF00496">
    <property type="entry name" value="SBP_bac_5"/>
    <property type="match status" value="1"/>
</dbReference>
<gene>
    <name evidence="3" type="ORF">S01H1_45125</name>
</gene>
<keyword evidence="1" id="KW-0732">Signal</keyword>
<dbReference type="InterPro" id="IPR039424">
    <property type="entry name" value="SBP_5"/>
</dbReference>
<comment type="caution">
    <text evidence="3">The sequence shown here is derived from an EMBL/GenBank/DDBJ whole genome shotgun (WGS) entry which is preliminary data.</text>
</comment>
<feature type="domain" description="Solute-binding protein family 5" evidence="2">
    <location>
        <begin position="14"/>
        <end position="219"/>
    </location>
</feature>
<name>X0VGD8_9ZZZZ</name>
<dbReference type="PANTHER" id="PTHR30290:SF38">
    <property type="entry name" value="D,D-DIPEPTIDE-BINDING PERIPLASMIC PROTEIN DDPA-RELATED"/>
    <property type="match status" value="1"/>
</dbReference>
<accession>X0VGD8</accession>
<evidence type="ECO:0000313" key="3">
    <source>
        <dbReference type="EMBL" id="GAF99600.1"/>
    </source>
</evidence>